<evidence type="ECO:0000256" key="5">
    <source>
        <dbReference type="SAM" id="Phobius"/>
    </source>
</evidence>
<dbReference type="SUPFAM" id="SSF48726">
    <property type="entry name" value="Immunoglobulin"/>
    <property type="match status" value="2"/>
</dbReference>
<feature type="transmembrane region" description="Helical" evidence="5">
    <location>
        <begin position="318"/>
        <end position="339"/>
    </location>
</feature>
<keyword evidence="6" id="KW-0732">Signal</keyword>
<evidence type="ECO:0000313" key="9">
    <source>
        <dbReference type="Proteomes" id="UP001187415"/>
    </source>
</evidence>
<keyword evidence="5" id="KW-1133">Transmembrane helix</keyword>
<dbReference type="GO" id="GO:0005102">
    <property type="term" value="F:signaling receptor binding"/>
    <property type="evidence" value="ECO:0007669"/>
    <property type="project" value="TreeGrafter"/>
</dbReference>
<proteinExistence type="predicted"/>
<evidence type="ECO:0000256" key="1">
    <source>
        <dbReference type="ARBA" id="ARBA00004370"/>
    </source>
</evidence>
<dbReference type="AlphaFoldDB" id="A0AA88LM32"/>
<dbReference type="InterPro" id="IPR003599">
    <property type="entry name" value="Ig_sub"/>
</dbReference>
<dbReference type="Pfam" id="PF07686">
    <property type="entry name" value="V-set"/>
    <property type="match status" value="2"/>
</dbReference>
<feature type="domain" description="Ig-like" evidence="7">
    <location>
        <begin position="80"/>
        <end position="176"/>
    </location>
</feature>
<sequence length="381" mass="43962">MASLTSVSSVAFFIRFWIFVRTFDKFEGTIYCHFAMQSSQQHQHHKLYLQMSFLLLFMTNEKHVSQLHFFFCRDELINKPRWEFLNLILSAYPGDTVTLPCRPPNNTNITAVEWIRPDLEPKYVFVYQNQHFNMSQQHPSFENRVELKDSEMKDGDVSLILKNVTSRDTGTYYCYAPSSSWNAFVNMYVHPVVINITAEPGQNVTLPCEWPSIMSVFGVKFIRPDLDPGVVWFTMFDEGHLDNQHSSFKNRVELKDGDMMDGWMTLILKNVTINDNGIYYCYVYSRRTIFIHGEPALTSVITLDVCSLAPPGLSVLRIIVHLVVFCPYVLSTLLMVSLCGRRPTERNLPISTMTSPTSDDDDGPDTQYDYVTADVTTEHRF</sequence>
<dbReference type="PROSITE" id="PS50835">
    <property type="entry name" value="IG_LIKE"/>
    <property type="match status" value="2"/>
</dbReference>
<keyword evidence="5" id="KW-0812">Transmembrane</keyword>
<dbReference type="Proteomes" id="UP001187415">
    <property type="component" value="Unassembled WGS sequence"/>
</dbReference>
<feature type="signal peptide" evidence="6">
    <location>
        <begin position="1"/>
        <end position="22"/>
    </location>
</feature>
<accession>A0AA88LM32</accession>
<gene>
    <name evidence="8" type="ORF">Q5P01_000019</name>
</gene>
<keyword evidence="9" id="KW-1185">Reference proteome</keyword>
<keyword evidence="3" id="KW-0393">Immunoglobulin domain</keyword>
<feature type="domain" description="Ig-like" evidence="7">
    <location>
        <begin position="191"/>
        <end position="298"/>
    </location>
</feature>
<dbReference type="InterPro" id="IPR050504">
    <property type="entry name" value="IgSF_BTN/MOG"/>
</dbReference>
<comment type="caution">
    <text evidence="8">The sequence shown here is derived from an EMBL/GenBank/DDBJ whole genome shotgun (WGS) entry which is preliminary data.</text>
</comment>
<dbReference type="SMART" id="SM00409">
    <property type="entry name" value="IG"/>
    <property type="match status" value="2"/>
</dbReference>
<evidence type="ECO:0000256" key="4">
    <source>
        <dbReference type="SAM" id="MobiDB-lite"/>
    </source>
</evidence>
<organism evidence="8 9">
    <name type="scientific">Channa striata</name>
    <name type="common">Snakehead murrel</name>
    <name type="synonym">Ophicephalus striatus</name>
    <dbReference type="NCBI Taxonomy" id="64152"/>
    <lineage>
        <taxon>Eukaryota</taxon>
        <taxon>Metazoa</taxon>
        <taxon>Chordata</taxon>
        <taxon>Craniata</taxon>
        <taxon>Vertebrata</taxon>
        <taxon>Euteleostomi</taxon>
        <taxon>Actinopterygii</taxon>
        <taxon>Neopterygii</taxon>
        <taxon>Teleostei</taxon>
        <taxon>Neoteleostei</taxon>
        <taxon>Acanthomorphata</taxon>
        <taxon>Anabantaria</taxon>
        <taxon>Anabantiformes</taxon>
        <taxon>Channoidei</taxon>
        <taxon>Channidae</taxon>
        <taxon>Channa</taxon>
    </lineage>
</organism>
<dbReference type="InterPro" id="IPR013106">
    <property type="entry name" value="Ig_V-set"/>
</dbReference>
<keyword evidence="2 5" id="KW-0472">Membrane</keyword>
<evidence type="ECO:0000259" key="7">
    <source>
        <dbReference type="PROSITE" id="PS50835"/>
    </source>
</evidence>
<evidence type="ECO:0000256" key="6">
    <source>
        <dbReference type="SAM" id="SignalP"/>
    </source>
</evidence>
<evidence type="ECO:0000256" key="2">
    <source>
        <dbReference type="ARBA" id="ARBA00023136"/>
    </source>
</evidence>
<dbReference type="Gene3D" id="2.60.40.10">
    <property type="entry name" value="Immunoglobulins"/>
    <property type="match status" value="2"/>
</dbReference>
<dbReference type="GO" id="GO:0001817">
    <property type="term" value="P:regulation of cytokine production"/>
    <property type="evidence" value="ECO:0007669"/>
    <property type="project" value="TreeGrafter"/>
</dbReference>
<evidence type="ECO:0000256" key="3">
    <source>
        <dbReference type="ARBA" id="ARBA00023319"/>
    </source>
</evidence>
<feature type="chain" id="PRO_5041741049" description="Ig-like domain-containing protein" evidence="6">
    <location>
        <begin position="23"/>
        <end position="381"/>
    </location>
</feature>
<dbReference type="PANTHER" id="PTHR24100:SF151">
    <property type="entry name" value="ICOS LIGAND"/>
    <property type="match status" value="1"/>
</dbReference>
<name>A0AA88LM32_CHASR</name>
<comment type="subcellular location">
    <subcellularLocation>
        <location evidence="1">Membrane</location>
    </subcellularLocation>
</comment>
<protein>
    <recommendedName>
        <fullName evidence="7">Ig-like domain-containing protein</fullName>
    </recommendedName>
</protein>
<dbReference type="GO" id="GO:0009897">
    <property type="term" value="C:external side of plasma membrane"/>
    <property type="evidence" value="ECO:0007669"/>
    <property type="project" value="TreeGrafter"/>
</dbReference>
<reference evidence="8" key="1">
    <citation type="submission" date="2023-07" db="EMBL/GenBank/DDBJ databases">
        <title>Chromosome-level Genome Assembly of Striped Snakehead (Channa striata).</title>
        <authorList>
            <person name="Liu H."/>
        </authorList>
    </citation>
    <scope>NUCLEOTIDE SEQUENCE</scope>
    <source>
        <strain evidence="8">Gz</strain>
        <tissue evidence="8">Muscle</tissue>
    </source>
</reference>
<dbReference type="GO" id="GO:0050852">
    <property type="term" value="P:T cell receptor signaling pathway"/>
    <property type="evidence" value="ECO:0007669"/>
    <property type="project" value="TreeGrafter"/>
</dbReference>
<dbReference type="EMBL" id="JAUPFM010000130">
    <property type="protein sequence ID" value="KAK2812491.1"/>
    <property type="molecule type" value="Genomic_DNA"/>
</dbReference>
<dbReference type="InterPro" id="IPR013783">
    <property type="entry name" value="Ig-like_fold"/>
</dbReference>
<dbReference type="SMART" id="SM00406">
    <property type="entry name" value="IGv"/>
    <property type="match status" value="2"/>
</dbReference>
<dbReference type="InterPro" id="IPR007110">
    <property type="entry name" value="Ig-like_dom"/>
</dbReference>
<feature type="region of interest" description="Disordered" evidence="4">
    <location>
        <begin position="349"/>
        <end position="368"/>
    </location>
</feature>
<dbReference type="InterPro" id="IPR036179">
    <property type="entry name" value="Ig-like_dom_sf"/>
</dbReference>
<evidence type="ECO:0000313" key="8">
    <source>
        <dbReference type="EMBL" id="KAK2812491.1"/>
    </source>
</evidence>
<dbReference type="PANTHER" id="PTHR24100">
    <property type="entry name" value="BUTYROPHILIN"/>
    <property type="match status" value="1"/>
</dbReference>